<organism evidence="3">
    <name type="scientific">Laccaria bicolor (strain S238N-H82 / ATCC MYA-4686)</name>
    <name type="common">Bicoloured deceiver</name>
    <name type="synonym">Laccaria laccata var. bicolor</name>
    <dbReference type="NCBI Taxonomy" id="486041"/>
    <lineage>
        <taxon>Eukaryota</taxon>
        <taxon>Fungi</taxon>
        <taxon>Dikarya</taxon>
        <taxon>Basidiomycota</taxon>
        <taxon>Agaricomycotina</taxon>
        <taxon>Agaricomycetes</taxon>
        <taxon>Agaricomycetidae</taxon>
        <taxon>Agaricales</taxon>
        <taxon>Agaricineae</taxon>
        <taxon>Hydnangiaceae</taxon>
        <taxon>Laccaria</taxon>
    </lineage>
</organism>
<evidence type="ECO:0000313" key="3">
    <source>
        <dbReference type="Proteomes" id="UP000001194"/>
    </source>
</evidence>
<reference evidence="2 3" key="1">
    <citation type="journal article" date="2008" name="Nature">
        <title>The genome of Laccaria bicolor provides insights into mycorrhizal symbiosis.</title>
        <authorList>
            <person name="Martin F."/>
            <person name="Aerts A."/>
            <person name="Ahren D."/>
            <person name="Brun A."/>
            <person name="Danchin E.G.J."/>
            <person name="Duchaussoy F."/>
            <person name="Gibon J."/>
            <person name="Kohler A."/>
            <person name="Lindquist E."/>
            <person name="Pereda V."/>
            <person name="Salamov A."/>
            <person name="Shapiro H.J."/>
            <person name="Wuyts J."/>
            <person name="Blaudez D."/>
            <person name="Buee M."/>
            <person name="Brokstein P."/>
            <person name="Canbaeck B."/>
            <person name="Cohen D."/>
            <person name="Courty P.E."/>
            <person name="Coutinho P.M."/>
            <person name="Delaruelle C."/>
            <person name="Detter J.C."/>
            <person name="Deveau A."/>
            <person name="DiFazio S."/>
            <person name="Duplessis S."/>
            <person name="Fraissinet-Tachet L."/>
            <person name="Lucic E."/>
            <person name="Frey-Klett P."/>
            <person name="Fourrey C."/>
            <person name="Feussner I."/>
            <person name="Gay G."/>
            <person name="Grimwood J."/>
            <person name="Hoegger P.J."/>
            <person name="Jain P."/>
            <person name="Kilaru S."/>
            <person name="Labbe J."/>
            <person name="Lin Y.C."/>
            <person name="Legue V."/>
            <person name="Le Tacon F."/>
            <person name="Marmeisse R."/>
            <person name="Melayah D."/>
            <person name="Montanini B."/>
            <person name="Muratet M."/>
            <person name="Nehls U."/>
            <person name="Niculita-Hirzel H."/>
            <person name="Oudot-Le Secq M.P."/>
            <person name="Peter M."/>
            <person name="Quesneville H."/>
            <person name="Rajashekar B."/>
            <person name="Reich M."/>
            <person name="Rouhier N."/>
            <person name="Schmutz J."/>
            <person name="Yin T."/>
            <person name="Chalot M."/>
            <person name="Henrissat B."/>
            <person name="Kuees U."/>
            <person name="Lucas S."/>
            <person name="Van de Peer Y."/>
            <person name="Podila G.K."/>
            <person name="Polle A."/>
            <person name="Pukkila P.J."/>
            <person name="Richardson P.M."/>
            <person name="Rouze P."/>
            <person name="Sanders I.R."/>
            <person name="Stajich J.E."/>
            <person name="Tunlid A."/>
            <person name="Tuskan G."/>
            <person name="Grigoriev I.V."/>
        </authorList>
    </citation>
    <scope>NUCLEOTIDE SEQUENCE [LARGE SCALE GENOMIC DNA]</scope>
    <source>
        <strain evidence="3">S238N-H82 / ATCC MYA-4686</strain>
    </source>
</reference>
<name>B0DBX3_LACBS</name>
<dbReference type="RefSeq" id="XP_001881582.1">
    <property type="nucleotide sequence ID" value="XM_001881547.1"/>
</dbReference>
<sequence length="340" mass="37234">MSPNQNRRDQYPSSSKLYTSRTRGPAADRSGPRERRYTGSRLPTMMANLCSSAEIMPAFLSHIIIDDLIPVILRPLPQTLATACASTEEDEVILPCASEPINDCSQPVPGTRCPAVAVMVQEANLRLLLVVGNSRDEISRVYLQDAIRGTRAADVTSFWPSSPASQHQSLREVAVAHRWTLLFVSEHITNLRLTKFPNGLDSPDYHLRGEELSLKLFSNDTCGNSTLLYANAVSLARTLCDRCPAIGASTSEPWKTCAQVISKTIRVYNVAPAPTALFNANAAASVHYPPSQLSGPHLLHWISISRELACLGVASHLLLAPFLFSAEEILFKKPATLVYL</sequence>
<evidence type="ECO:0000313" key="2">
    <source>
        <dbReference type="EMBL" id="EDR07793.1"/>
    </source>
</evidence>
<dbReference type="Proteomes" id="UP000001194">
    <property type="component" value="Unassembled WGS sequence"/>
</dbReference>
<dbReference type="InParanoid" id="B0DBX3"/>
<dbReference type="EMBL" id="DS547103">
    <property type="protein sequence ID" value="EDR07793.1"/>
    <property type="molecule type" value="Genomic_DNA"/>
</dbReference>
<gene>
    <name evidence="2" type="ORF">LACBIDRAFT_327501</name>
</gene>
<feature type="region of interest" description="Disordered" evidence="1">
    <location>
        <begin position="1"/>
        <end position="40"/>
    </location>
</feature>
<keyword evidence="3" id="KW-1185">Reference proteome</keyword>
<feature type="compositionally biased region" description="Polar residues" evidence="1">
    <location>
        <begin position="11"/>
        <end position="22"/>
    </location>
</feature>
<feature type="compositionally biased region" description="Basic and acidic residues" evidence="1">
    <location>
        <begin position="1"/>
        <end position="10"/>
    </location>
</feature>
<dbReference type="AlphaFoldDB" id="B0DBX3"/>
<proteinExistence type="predicted"/>
<dbReference type="HOGENOM" id="CLU_816533_0_0_1"/>
<accession>B0DBX3</accession>
<dbReference type="KEGG" id="lbc:LACBIDRAFT_327501"/>
<evidence type="ECO:0000256" key="1">
    <source>
        <dbReference type="SAM" id="MobiDB-lite"/>
    </source>
</evidence>
<dbReference type="GeneID" id="6077122"/>
<protein>
    <submittedName>
        <fullName evidence="2">Predicted protein</fullName>
    </submittedName>
</protein>